<evidence type="ECO:0008006" key="3">
    <source>
        <dbReference type="Google" id="ProtNLM"/>
    </source>
</evidence>
<evidence type="ECO:0000313" key="1">
    <source>
        <dbReference type="EMBL" id="MDC0667407.1"/>
    </source>
</evidence>
<organism evidence="1 2">
    <name type="scientific">Nannocystis radixulma</name>
    <dbReference type="NCBI Taxonomy" id="2995305"/>
    <lineage>
        <taxon>Bacteria</taxon>
        <taxon>Pseudomonadati</taxon>
        <taxon>Myxococcota</taxon>
        <taxon>Polyangia</taxon>
        <taxon>Nannocystales</taxon>
        <taxon>Nannocystaceae</taxon>
        <taxon>Nannocystis</taxon>
    </lineage>
</organism>
<accession>A0ABT5AZZ8</accession>
<evidence type="ECO:0000313" key="2">
    <source>
        <dbReference type="Proteomes" id="UP001217838"/>
    </source>
</evidence>
<comment type="caution">
    <text evidence="1">The sequence shown here is derived from an EMBL/GenBank/DDBJ whole genome shotgun (WGS) entry which is preliminary data.</text>
</comment>
<proteinExistence type="predicted"/>
<dbReference type="EMBL" id="JAQNDN010000002">
    <property type="protein sequence ID" value="MDC0667407.1"/>
    <property type="molecule type" value="Genomic_DNA"/>
</dbReference>
<keyword evidence="2" id="KW-1185">Reference proteome</keyword>
<gene>
    <name evidence="1" type="ORF">POL58_06650</name>
</gene>
<protein>
    <recommendedName>
        <fullName evidence="3">Lipoprotein</fullName>
    </recommendedName>
</protein>
<dbReference type="Proteomes" id="UP001217838">
    <property type="component" value="Unassembled WGS sequence"/>
</dbReference>
<dbReference type="RefSeq" id="WP_271995449.1">
    <property type="nucleotide sequence ID" value="NZ_JAQNDN010000002.1"/>
</dbReference>
<reference evidence="1 2" key="1">
    <citation type="submission" date="2022-11" db="EMBL/GenBank/DDBJ databases">
        <title>Minimal conservation of predation-associated metabolite biosynthetic gene clusters underscores biosynthetic potential of Myxococcota including descriptions for ten novel species: Archangium lansinium sp. nov., Myxococcus landrumus sp. nov., Nannocystis bai.</title>
        <authorList>
            <person name="Ahearne A."/>
            <person name="Stevens C."/>
            <person name="Dowd S."/>
        </authorList>
    </citation>
    <scope>NUCLEOTIDE SEQUENCE [LARGE SCALE GENOMIC DNA]</scope>
    <source>
        <strain evidence="1 2">NCELM</strain>
    </source>
</reference>
<sequence>MHPLAALLWAPLLLACGDGKPGAQSKSIAAAFENQSDPAESARKAGEDMRRLKERVEADRVAAIEADIDKAATVPGSLPTDIKTACTDMRTAYDAFVSRRLAGDKAESEKWAVMKGVDLDPTQEFCVAQNNLRFAACQTQAFRTAPPGVARDRAQSLIDACARKTGAPTRADIKDAERKGKTLTPS</sequence>
<name>A0ABT5AZZ8_9BACT</name>